<name>X1CVC0_9ZZZZ</name>
<accession>X1CVC0</accession>
<organism evidence="1">
    <name type="scientific">marine sediment metagenome</name>
    <dbReference type="NCBI Taxonomy" id="412755"/>
    <lineage>
        <taxon>unclassified sequences</taxon>
        <taxon>metagenomes</taxon>
        <taxon>ecological metagenomes</taxon>
    </lineage>
</organism>
<dbReference type="AlphaFoldDB" id="X1CVC0"/>
<evidence type="ECO:0000313" key="1">
    <source>
        <dbReference type="EMBL" id="GAG96912.1"/>
    </source>
</evidence>
<gene>
    <name evidence="1" type="ORF">S01H4_49123</name>
</gene>
<proteinExistence type="predicted"/>
<dbReference type="EMBL" id="BART01027755">
    <property type="protein sequence ID" value="GAG96912.1"/>
    <property type="molecule type" value="Genomic_DNA"/>
</dbReference>
<comment type="caution">
    <text evidence="1">The sequence shown here is derived from an EMBL/GenBank/DDBJ whole genome shotgun (WGS) entry which is preliminary data.</text>
</comment>
<reference evidence="1" key="1">
    <citation type="journal article" date="2014" name="Front. Microbiol.">
        <title>High frequency of phylogenetically diverse reductive dehalogenase-homologous genes in deep subseafloor sedimentary metagenomes.</title>
        <authorList>
            <person name="Kawai M."/>
            <person name="Futagami T."/>
            <person name="Toyoda A."/>
            <person name="Takaki Y."/>
            <person name="Nishi S."/>
            <person name="Hori S."/>
            <person name="Arai W."/>
            <person name="Tsubouchi T."/>
            <person name="Morono Y."/>
            <person name="Uchiyama I."/>
            <person name="Ito T."/>
            <person name="Fujiyama A."/>
            <person name="Inagaki F."/>
            <person name="Takami H."/>
        </authorList>
    </citation>
    <scope>NUCLEOTIDE SEQUENCE</scope>
    <source>
        <strain evidence="1">Expedition CK06-06</strain>
    </source>
</reference>
<feature type="non-terminal residue" evidence="1">
    <location>
        <position position="274"/>
    </location>
</feature>
<protein>
    <submittedName>
        <fullName evidence="1">Uncharacterized protein</fullName>
    </submittedName>
</protein>
<sequence length="274" mass="31331">LKIFKHSNLIMNYFTKDKLISTIGDSVRLVELDSGKGTVIISEHGGRPLGIFPRDKCYNLLWVNPNIKEAIKSRSHEIGGDRYWVSPERDFFYKKPETFEEWFCPQGLDPANYEILASSEHSCTVSSGIFLLNQRTKQGYQGEITRQFKLIEEPYSTGVSYCGIEILDDCIFYRPNLKINGWSLATVISGGVINPGTVLIPTKENPKPISYFRIVPEDRVHSGKYYSAFKIDVDNIYKLGIRPEDIDFDRPAKIGYVFKIPDFEDYGFIVKLSD</sequence>
<dbReference type="Pfam" id="PF20583">
    <property type="entry name" value="DUF6786"/>
    <property type="match status" value="1"/>
</dbReference>
<feature type="non-terminal residue" evidence="1">
    <location>
        <position position="1"/>
    </location>
</feature>
<dbReference type="InterPro" id="IPR046713">
    <property type="entry name" value="DUF6786"/>
</dbReference>